<dbReference type="InterPro" id="IPR018688">
    <property type="entry name" value="PpoB2-like"/>
</dbReference>
<feature type="transmembrane region" description="Helical" evidence="1">
    <location>
        <begin position="12"/>
        <end position="35"/>
    </location>
</feature>
<dbReference type="Pfam" id="PF09948">
    <property type="entry name" value="PpoB2"/>
    <property type="match status" value="1"/>
</dbReference>
<protein>
    <submittedName>
        <fullName evidence="2">DUF2182 domain-containing protein</fullName>
    </submittedName>
</protein>
<feature type="transmembrane region" description="Helical" evidence="1">
    <location>
        <begin position="246"/>
        <end position="268"/>
    </location>
</feature>
<dbReference type="EMBL" id="CP064030">
    <property type="protein sequence ID" value="QRN51939.1"/>
    <property type="molecule type" value="Genomic_DNA"/>
</dbReference>
<feature type="transmembrane region" description="Helical" evidence="1">
    <location>
        <begin position="63"/>
        <end position="87"/>
    </location>
</feature>
<evidence type="ECO:0000313" key="2">
    <source>
        <dbReference type="EMBL" id="QRN51939.1"/>
    </source>
</evidence>
<evidence type="ECO:0000256" key="1">
    <source>
        <dbReference type="SAM" id="Phobius"/>
    </source>
</evidence>
<accession>A0ABX7GPU4</accession>
<sequence length="269" mass="28838">MSQHMLSLRASRHAFVGIVALLFIGSAAMTIIWGAPMSTMDDMPMPGDWTMSMAWMRMPGQTWFGAALSFLSMWITMMMAMMLPSLVPMLWRYREAVVRAGEAPLARLTVSVGAGYFFVWTLLGIAVFPAAVVLTAIAMTYPSLARAVPFLTGVAIVMIGALQFTAWKARHLASCRADLGCCRTFAADAGTAWLYGLRLGVHCVYCCAGLTALLLIMGLMDLRAMALVTATITLERLAPRGERTAQVMGVAIVGAGVFLTAEAAIVGLG</sequence>
<keyword evidence="3" id="KW-1185">Reference proteome</keyword>
<gene>
    <name evidence="2" type="ORF">ISN74_10435</name>
</gene>
<name>A0ABX7GPU4_9GAMM</name>
<feature type="transmembrane region" description="Helical" evidence="1">
    <location>
        <begin position="203"/>
        <end position="226"/>
    </location>
</feature>
<evidence type="ECO:0000313" key="3">
    <source>
        <dbReference type="Proteomes" id="UP000663181"/>
    </source>
</evidence>
<keyword evidence="1" id="KW-0472">Membrane</keyword>
<keyword evidence="1" id="KW-1133">Transmembrane helix</keyword>
<feature type="transmembrane region" description="Helical" evidence="1">
    <location>
        <begin position="108"/>
        <end position="141"/>
    </location>
</feature>
<feature type="transmembrane region" description="Helical" evidence="1">
    <location>
        <begin position="147"/>
        <end position="167"/>
    </location>
</feature>
<keyword evidence="1" id="KW-0812">Transmembrane</keyword>
<reference evidence="2 3" key="1">
    <citation type="submission" date="2020-10" db="EMBL/GenBank/DDBJ databases">
        <title>Phylogeny of dyella-like bacteria.</title>
        <authorList>
            <person name="Fu J."/>
        </authorList>
    </citation>
    <scope>NUCLEOTIDE SEQUENCE [LARGE SCALE GENOMIC DNA]</scope>
    <source>
        <strain evidence="2 3">DHOB09</strain>
    </source>
</reference>
<proteinExistence type="predicted"/>
<dbReference type="RefSeq" id="WP_188799261.1">
    <property type="nucleotide sequence ID" value="NZ_BMIZ01000001.1"/>
</dbReference>
<organism evidence="2 3">
    <name type="scientific">Dyella caseinilytica</name>
    <dbReference type="NCBI Taxonomy" id="1849581"/>
    <lineage>
        <taxon>Bacteria</taxon>
        <taxon>Pseudomonadati</taxon>
        <taxon>Pseudomonadota</taxon>
        <taxon>Gammaproteobacteria</taxon>
        <taxon>Lysobacterales</taxon>
        <taxon>Rhodanobacteraceae</taxon>
        <taxon>Dyella</taxon>
    </lineage>
</organism>
<dbReference type="Proteomes" id="UP000663181">
    <property type="component" value="Chromosome"/>
</dbReference>